<feature type="compositionally biased region" description="Acidic residues" evidence="2">
    <location>
        <begin position="845"/>
        <end position="855"/>
    </location>
</feature>
<dbReference type="InterPro" id="IPR038440">
    <property type="entry name" value="FimV_C_sf"/>
</dbReference>
<feature type="compositionally biased region" description="Basic and acidic residues" evidence="2">
    <location>
        <begin position="680"/>
        <end position="691"/>
    </location>
</feature>
<dbReference type="AlphaFoldDB" id="A0A9W4QSA2"/>
<evidence type="ECO:0000256" key="2">
    <source>
        <dbReference type="SAM" id="MobiDB-lite"/>
    </source>
</evidence>
<feature type="transmembrane region" description="Helical" evidence="3">
    <location>
        <begin position="259"/>
        <end position="280"/>
    </location>
</feature>
<feature type="compositionally biased region" description="Acidic residues" evidence="2">
    <location>
        <begin position="928"/>
        <end position="945"/>
    </location>
</feature>
<feature type="compositionally biased region" description="Acidic residues" evidence="2">
    <location>
        <begin position="694"/>
        <end position="711"/>
    </location>
</feature>
<name>A0A9W4QSA2_PSEHA</name>
<feature type="region of interest" description="Disordered" evidence="2">
    <location>
        <begin position="287"/>
        <end position="324"/>
    </location>
</feature>
<keyword evidence="1" id="KW-0175">Coiled coil</keyword>
<feature type="compositionally biased region" description="Acidic residues" evidence="2">
    <location>
        <begin position="391"/>
        <end position="437"/>
    </location>
</feature>
<accession>A0A9W4QSA2</accession>
<sequence>MRGFVSLIILASALMVTAVYSQDSTQLRGPKGADYGAQGRSIGPIKPTDTLWRIAVKVRPDNSVSIYQVMQALYNKNPNSFLEQNLNHMRSGSYLKIPTLAEIRRVNPQLAKQRSEQDDDLWEKKKNGTLTQAEINSAQTQVTQARKADVDEAKKELQQELKAIKTDQGNKLVELQQQFKSSVSNVEEILVENNNLKKQLAGISNELENVRLQLGQDSEIQQQLKELILKQNEIIAQQKLKEVEQESEFSFAALLLNPLVLILLMTIPALLIIFAVVMWLRKRSNNQEPESDDDEFIPQAPAFTDPIDEVPEPTLDEAPAPDPLDDISVQLDDNMDDVLFDDDVDLNDDLDDDSLLDQDELESLLSDDVVFEDENTEDDELDVFMQQDFDSSNEDDTGDTINLDESDDILSADDLDSLFDEEDDDSLPDEPQGESNDDMAAHSEELAEEGEDFDIDDLLDENNEQATDTSADDDEFDIDDLLDAEQPATEDQSEEPDIDSLVDEDDEFDIDDLLDAEQPTTEAQTEEPDIDSLVEEDDEFDIDDLLDAEQPATEEQSEEPDIDSLVEEGDEFDIDDLLDAEQPATEAQTEEPDIDSLVDEDDEVDIDELLDAEQPTTEAQTEEPDIDSLVDEDDEVDIDELLDAEQPSTEAQTEEPDIDSLIDEDEIDSDDVLDTEQPESDVHDSEIDHALADSIEDLTDAQEELNSEDVESIASSFAEPEVAAEPELEAEPEIAAEPELESESELKDQPELDVESEDDFTDTSSNLLDPEDALDEYNDENLDSVDELLSELEQTSDDYVEAPDWSVDGLDEQSETEPEAEPELEAELDVGSEDDFTDTSSTLLDPEDAPDEYNDENFKSADDLLSELEQTSDEDEQVPDWSMDDLDDDLDEDEIDLGDDPLAGDIQNNDLSTDDDELYEPEIITPSEELEEYPELELDDELPLSDEEHQSLTPQELQGDNLDGDATGMSLSQAEQDLANALSAGNDLDSLEDDFDDELLLDNEFSESNTAQGLDNEVSEPEKLTEQITDEQSVSTDDEFDDEQLDALAESSEFTDEQTNADREADLTQSPVSPESDMISDDELDDEFMADLTQTDFDALLNELAEPENVDLSDSSEFDVDFNSLLSEDLADESASSLQEPIEQPEVTEPLAQDDFVDIDALLEQSDEADLDHEPYTDVDMDVGLGEYDSLLAGDNPMDVDTQSGGYSAKLDLAHAYIEIDDADSAVKILDEIINNGPDDVQEEAKSLKAKLKN</sequence>
<feature type="compositionally biased region" description="Acidic residues" evidence="2">
    <location>
        <begin position="306"/>
        <end position="315"/>
    </location>
</feature>
<comment type="caution">
    <text evidence="5">The sequence shown here is derived from an EMBL/GenBank/DDBJ whole genome shotgun (WGS) entry which is preliminary data.</text>
</comment>
<proteinExistence type="predicted"/>
<dbReference type="Proteomes" id="UP001152447">
    <property type="component" value="Unassembled WGS sequence"/>
</dbReference>
<feature type="compositionally biased region" description="Acidic residues" evidence="2">
    <location>
        <begin position="751"/>
        <end position="761"/>
    </location>
</feature>
<feature type="compositionally biased region" description="Acidic residues" evidence="2">
    <location>
        <begin position="864"/>
        <end position="899"/>
    </location>
</feature>
<dbReference type="EMBL" id="CAMAPB010000002">
    <property type="protein sequence ID" value="CAH9050884.1"/>
    <property type="molecule type" value="Genomic_DNA"/>
</dbReference>
<feature type="compositionally biased region" description="Acidic residues" evidence="2">
    <location>
        <begin position="588"/>
        <end position="611"/>
    </location>
</feature>
<evidence type="ECO:0000256" key="1">
    <source>
        <dbReference type="SAM" id="Coils"/>
    </source>
</evidence>
<feature type="compositionally biased region" description="Acidic residues" evidence="2">
    <location>
        <begin position="470"/>
        <end position="483"/>
    </location>
</feature>
<feature type="compositionally biased region" description="Acidic residues" evidence="2">
    <location>
        <begin position="446"/>
        <end position="463"/>
    </location>
</feature>
<protein>
    <recommendedName>
        <fullName evidence="7">Pilus assembly protein FimV</fullName>
    </recommendedName>
</protein>
<keyword evidence="4" id="KW-0732">Signal</keyword>
<feature type="compositionally biased region" description="Acidic residues" evidence="2">
    <location>
        <begin position="555"/>
        <end position="579"/>
    </location>
</feature>
<feature type="signal peptide" evidence="4">
    <location>
        <begin position="1"/>
        <end position="21"/>
    </location>
</feature>
<feature type="compositionally biased region" description="Polar residues" evidence="2">
    <location>
        <begin position="1026"/>
        <end position="1035"/>
    </location>
</feature>
<feature type="region of interest" description="Disordered" evidence="2">
    <location>
        <begin position="388"/>
        <end position="1085"/>
    </location>
</feature>
<dbReference type="InterPro" id="IPR020011">
    <property type="entry name" value="FimV_C"/>
</dbReference>
<reference evidence="5" key="1">
    <citation type="submission" date="2022-07" db="EMBL/GenBank/DDBJ databases">
        <authorList>
            <person name="Criscuolo A."/>
        </authorList>
    </citation>
    <scope>NUCLEOTIDE SEQUENCE</scope>
    <source>
        <strain evidence="5">CIP103197</strain>
    </source>
</reference>
<evidence type="ECO:0008006" key="7">
    <source>
        <dbReference type="Google" id="ProtNLM"/>
    </source>
</evidence>
<feature type="compositionally biased region" description="Acidic residues" evidence="2">
    <location>
        <begin position="1036"/>
        <end position="1045"/>
    </location>
</feature>
<dbReference type="RefSeq" id="WP_262975975.1">
    <property type="nucleotide sequence ID" value="NZ_CAMAPB010000002.1"/>
</dbReference>
<feature type="compositionally biased region" description="Acidic residues" evidence="2">
    <location>
        <begin position="524"/>
        <end position="547"/>
    </location>
</feature>
<dbReference type="InterPro" id="IPR020012">
    <property type="entry name" value="LysM_FimV"/>
</dbReference>
<evidence type="ECO:0000256" key="3">
    <source>
        <dbReference type="SAM" id="Phobius"/>
    </source>
</evidence>
<evidence type="ECO:0000256" key="4">
    <source>
        <dbReference type="SAM" id="SignalP"/>
    </source>
</evidence>
<feature type="compositionally biased region" description="Acidic residues" evidence="2">
    <location>
        <begin position="722"/>
        <end position="743"/>
    </location>
</feature>
<feature type="compositionally biased region" description="Acidic residues" evidence="2">
    <location>
        <begin position="989"/>
        <end position="1005"/>
    </location>
</feature>
<feature type="coiled-coil region" evidence="1">
    <location>
        <begin position="147"/>
        <end position="213"/>
    </location>
</feature>
<dbReference type="NCBIfam" id="TIGR03505">
    <property type="entry name" value="FimV_core"/>
    <property type="match status" value="1"/>
</dbReference>
<feature type="compositionally biased region" description="Acidic residues" evidence="2">
    <location>
        <begin position="491"/>
        <end position="515"/>
    </location>
</feature>
<evidence type="ECO:0000313" key="5">
    <source>
        <dbReference type="EMBL" id="CAH9050884.1"/>
    </source>
</evidence>
<organism evidence="5 6">
    <name type="scientific">Pseudoalteromonas haloplanktis</name>
    <name type="common">Alteromonas haloplanktis</name>
    <dbReference type="NCBI Taxonomy" id="228"/>
    <lineage>
        <taxon>Bacteria</taxon>
        <taxon>Pseudomonadati</taxon>
        <taxon>Pseudomonadota</taxon>
        <taxon>Gammaproteobacteria</taxon>
        <taxon>Alteromonadales</taxon>
        <taxon>Pseudoalteromonadaceae</taxon>
        <taxon>Pseudoalteromonas</taxon>
    </lineage>
</organism>
<evidence type="ECO:0000313" key="6">
    <source>
        <dbReference type="Proteomes" id="UP001152447"/>
    </source>
</evidence>
<keyword evidence="3" id="KW-0812">Transmembrane</keyword>
<feature type="chain" id="PRO_5040752415" description="Pilus assembly protein FimV" evidence="4">
    <location>
        <begin position="22"/>
        <end position="1254"/>
    </location>
</feature>
<feature type="compositionally biased region" description="Acidic residues" evidence="2">
    <location>
        <begin position="809"/>
        <end position="837"/>
    </location>
</feature>
<feature type="compositionally biased region" description="Acidic residues" evidence="2">
    <location>
        <begin position="620"/>
        <end position="643"/>
    </location>
</feature>
<dbReference type="NCBIfam" id="TIGR03504">
    <property type="entry name" value="FimV_Cterm"/>
    <property type="match status" value="1"/>
</dbReference>
<feature type="compositionally biased region" description="Acidic residues" evidence="2">
    <location>
        <begin position="652"/>
        <end position="679"/>
    </location>
</feature>
<keyword evidence="6" id="KW-1185">Reference proteome</keyword>
<dbReference type="Pfam" id="PF14559">
    <property type="entry name" value="TPR_19"/>
    <property type="match status" value="1"/>
</dbReference>
<dbReference type="Gene3D" id="1.20.58.2200">
    <property type="match status" value="1"/>
</dbReference>
<keyword evidence="3" id="KW-1133">Transmembrane helix</keyword>
<gene>
    <name evidence="5" type="ORF">PSEHALCIP103_00290</name>
</gene>
<feature type="compositionally biased region" description="Acidic residues" evidence="2">
    <location>
        <begin position="769"/>
        <end position="801"/>
    </location>
</feature>
<keyword evidence="3" id="KW-0472">Membrane</keyword>